<dbReference type="Gene3D" id="3.90.1170.10">
    <property type="entry name" value="Ribosomal protein L10e/L16"/>
    <property type="match status" value="1"/>
</dbReference>
<evidence type="ECO:0000256" key="2">
    <source>
        <dbReference type="ARBA" id="ARBA00022555"/>
    </source>
</evidence>
<dbReference type="InterPro" id="IPR036920">
    <property type="entry name" value="Ribosomal_uL16_sf"/>
</dbReference>
<dbReference type="GO" id="GO:1990904">
    <property type="term" value="C:ribonucleoprotein complex"/>
    <property type="evidence" value="ECO:0007669"/>
    <property type="project" value="UniProtKB-KW"/>
</dbReference>
<proteinExistence type="inferred from homology"/>
<gene>
    <name evidence="6" type="primary">rplP</name>
    <name evidence="9" type="ORF">A2784_03475</name>
</gene>
<evidence type="ECO:0000256" key="5">
    <source>
        <dbReference type="ARBA" id="ARBA00035198"/>
    </source>
</evidence>
<dbReference type="InterPro" id="IPR047873">
    <property type="entry name" value="Ribosomal_uL16"/>
</dbReference>
<comment type="subunit">
    <text evidence="6 8">Part of the 50S ribosomal subunit.</text>
</comment>
<dbReference type="GO" id="GO:0000049">
    <property type="term" value="F:tRNA binding"/>
    <property type="evidence" value="ECO:0007669"/>
    <property type="project" value="UniProtKB-KW"/>
</dbReference>
<dbReference type="PRINTS" id="PR00060">
    <property type="entry name" value="RIBOSOMALL16"/>
</dbReference>
<keyword evidence="6 8" id="KW-0694">RNA-binding</keyword>
<dbReference type="SUPFAM" id="SSF54686">
    <property type="entry name" value="Ribosomal protein L16p/L10e"/>
    <property type="match status" value="1"/>
</dbReference>
<keyword evidence="3 6" id="KW-0689">Ribosomal protein</keyword>
<comment type="function">
    <text evidence="6 8">Binds 23S rRNA and is also seen to make contacts with the A and possibly P site tRNAs.</text>
</comment>
<evidence type="ECO:0000256" key="3">
    <source>
        <dbReference type="ARBA" id="ARBA00022980"/>
    </source>
</evidence>
<dbReference type="GO" id="GO:0006412">
    <property type="term" value="P:translation"/>
    <property type="evidence" value="ECO:0007669"/>
    <property type="project" value="UniProtKB-UniRule"/>
</dbReference>
<evidence type="ECO:0000256" key="7">
    <source>
        <dbReference type="RuleBase" id="RU004413"/>
    </source>
</evidence>
<evidence type="ECO:0000256" key="8">
    <source>
        <dbReference type="RuleBase" id="RU004414"/>
    </source>
</evidence>
<dbReference type="NCBIfam" id="TIGR01164">
    <property type="entry name" value="rplP_bact"/>
    <property type="match status" value="1"/>
</dbReference>
<evidence type="ECO:0000256" key="1">
    <source>
        <dbReference type="ARBA" id="ARBA00008931"/>
    </source>
</evidence>
<dbReference type="InterPro" id="IPR000114">
    <property type="entry name" value="Ribosomal_uL16_bact-type"/>
</dbReference>
<evidence type="ECO:0000313" key="10">
    <source>
        <dbReference type="Proteomes" id="UP000177324"/>
    </source>
</evidence>
<evidence type="ECO:0000256" key="6">
    <source>
        <dbReference type="HAMAP-Rule" id="MF_01342"/>
    </source>
</evidence>
<dbReference type="PANTHER" id="PTHR12220:SF13">
    <property type="entry name" value="LARGE RIBOSOMAL SUBUNIT PROTEIN UL16M"/>
    <property type="match status" value="1"/>
</dbReference>
<dbReference type="HAMAP" id="MF_01342">
    <property type="entry name" value="Ribosomal_uL16"/>
    <property type="match status" value="1"/>
</dbReference>
<accession>A0A1G1VKF6</accession>
<dbReference type="STRING" id="1797589.A2784_03475"/>
<dbReference type="InterPro" id="IPR016180">
    <property type="entry name" value="Ribosomal_uL16_dom"/>
</dbReference>
<dbReference type="GO" id="GO:0019843">
    <property type="term" value="F:rRNA binding"/>
    <property type="evidence" value="ECO:0007669"/>
    <property type="project" value="UniProtKB-UniRule"/>
</dbReference>
<name>A0A1G1VKF6_9BACT</name>
<sequence>MLQPKRQKYRKQFRGSMKGVAGRGVDVEFGEYGLKAMECGWLTARQIEAARRAIVHFTKRAGKTWLRVFPDKPVTKKPAGQGMGGGKGDIDQYVAVIRPGRMLFEIAGIPESEAKEALARAGHKLPFKSKVVTKG</sequence>
<comment type="similarity">
    <text evidence="1 6 7">Belongs to the universal ribosomal protein uL16 family.</text>
</comment>
<keyword evidence="4 6" id="KW-0687">Ribonucleoprotein</keyword>
<keyword evidence="2 6" id="KW-0820">tRNA-binding</keyword>
<dbReference type="Proteomes" id="UP000177324">
    <property type="component" value="Unassembled WGS sequence"/>
</dbReference>
<dbReference type="PANTHER" id="PTHR12220">
    <property type="entry name" value="50S/60S RIBOSOMAL PROTEIN L16"/>
    <property type="match status" value="1"/>
</dbReference>
<dbReference type="GO" id="GO:0003735">
    <property type="term" value="F:structural constituent of ribosome"/>
    <property type="evidence" value="ECO:0007669"/>
    <property type="project" value="InterPro"/>
</dbReference>
<comment type="caution">
    <text evidence="9">The sequence shown here is derived from an EMBL/GenBank/DDBJ whole genome shotgun (WGS) entry which is preliminary data.</text>
</comment>
<dbReference type="GO" id="GO:0005840">
    <property type="term" value="C:ribosome"/>
    <property type="evidence" value="ECO:0007669"/>
    <property type="project" value="UniProtKB-KW"/>
</dbReference>
<dbReference type="FunFam" id="3.90.1170.10:FF:000001">
    <property type="entry name" value="50S ribosomal protein L16"/>
    <property type="match status" value="1"/>
</dbReference>
<reference evidence="9 10" key="1">
    <citation type="journal article" date="2016" name="Nat. Commun.">
        <title>Thousands of microbial genomes shed light on interconnected biogeochemical processes in an aquifer system.</title>
        <authorList>
            <person name="Anantharaman K."/>
            <person name="Brown C.T."/>
            <person name="Hug L.A."/>
            <person name="Sharon I."/>
            <person name="Castelle C.J."/>
            <person name="Probst A.J."/>
            <person name="Thomas B.C."/>
            <person name="Singh A."/>
            <person name="Wilkins M.J."/>
            <person name="Karaoz U."/>
            <person name="Brodie E.L."/>
            <person name="Williams K.H."/>
            <person name="Hubbard S.S."/>
            <person name="Banfield J.F."/>
        </authorList>
    </citation>
    <scope>NUCLEOTIDE SEQUENCE [LARGE SCALE GENOMIC DNA]</scope>
</reference>
<organism evidence="9 10">
    <name type="scientific">Candidatus Chisholmbacteria bacterium RIFCSPHIGHO2_01_FULL_48_12</name>
    <dbReference type="NCBI Taxonomy" id="1797589"/>
    <lineage>
        <taxon>Bacteria</taxon>
        <taxon>Candidatus Chisholmiibacteriota</taxon>
    </lineage>
</organism>
<protein>
    <recommendedName>
        <fullName evidence="5 6">Large ribosomal subunit protein uL16</fullName>
    </recommendedName>
</protein>
<evidence type="ECO:0000256" key="4">
    <source>
        <dbReference type="ARBA" id="ARBA00023274"/>
    </source>
</evidence>
<evidence type="ECO:0000313" key="9">
    <source>
        <dbReference type="EMBL" id="OGY15880.1"/>
    </source>
</evidence>
<dbReference type="AlphaFoldDB" id="A0A1G1VKF6"/>
<dbReference type="Pfam" id="PF00252">
    <property type="entry name" value="Ribosomal_L16"/>
    <property type="match status" value="1"/>
</dbReference>
<keyword evidence="6 8" id="KW-0699">rRNA-binding</keyword>
<dbReference type="EMBL" id="MHCH01000058">
    <property type="protein sequence ID" value="OGY15880.1"/>
    <property type="molecule type" value="Genomic_DNA"/>
</dbReference>
<dbReference type="CDD" id="cd01433">
    <property type="entry name" value="Ribosomal_L16_L10e"/>
    <property type="match status" value="1"/>
</dbReference>